<gene>
    <name evidence="4" type="ORF">EZM97_16305</name>
</gene>
<dbReference type="GO" id="GO:0000287">
    <property type="term" value="F:magnesium ion binding"/>
    <property type="evidence" value="ECO:0007669"/>
    <property type="project" value="InterPro"/>
</dbReference>
<comment type="caution">
    <text evidence="4">The sequence shown here is derived from an EMBL/GenBank/DDBJ whole genome shotgun (WGS) entry which is preliminary data.</text>
</comment>
<evidence type="ECO:0000313" key="4">
    <source>
        <dbReference type="EMBL" id="TCI10441.1"/>
    </source>
</evidence>
<dbReference type="PANTHER" id="PTHR12215">
    <property type="entry name" value="PHOSPHOPANTETHEINE TRANSFERASE"/>
    <property type="match status" value="1"/>
</dbReference>
<keyword evidence="5" id="KW-1185">Reference proteome</keyword>
<dbReference type="Gene3D" id="3.90.470.20">
    <property type="entry name" value="4'-phosphopantetheinyl transferase domain"/>
    <property type="match status" value="1"/>
</dbReference>
<comment type="similarity">
    <text evidence="1">Belongs to the P-Pant transferase superfamily. Gsp/Sfp/HetI/AcpT family.</text>
</comment>
<reference evidence="4 5" key="1">
    <citation type="submission" date="2019-02" db="EMBL/GenBank/DDBJ databases">
        <title>Dyella amyloliquefaciens sp. nov., isolated from forest soil.</title>
        <authorList>
            <person name="Gao Z.-H."/>
            <person name="Qiu L.-H."/>
        </authorList>
    </citation>
    <scope>NUCLEOTIDE SEQUENCE [LARGE SCALE GENOMIC DNA]</scope>
    <source>
        <strain evidence="4 5">KACC 12747</strain>
    </source>
</reference>
<sequence length="264" mass="28166">MPAMGTETARQAFVREATHALLHSGFTPPVDGEASVLLFDSTPWRFRRADAYALLDTRERERALRFHYPHDRDTYVLAHAFWRVVLGIVLDTDAANVSLTSTAAGQPCLPHVPHATSLSHSGSHVAIAVGIARTLGIDIEQSPPHIALHGIAQILCSPAEAAALEAMPAAAREHALLSLWTRKEALLKAFGIGLRESPSAIRADIGVGVDPPASVDDAPTCLVHQLDLPETLVGALAAPLSVTRLSLHWIDPSHAGDDMGRAIA</sequence>
<dbReference type="InterPro" id="IPR008278">
    <property type="entry name" value="4-PPantetheinyl_Trfase_dom"/>
</dbReference>
<feature type="domain" description="4'-phosphopantetheinyl transferase" evidence="3">
    <location>
        <begin position="135"/>
        <end position="202"/>
    </location>
</feature>
<evidence type="ECO:0000313" key="5">
    <source>
        <dbReference type="Proteomes" id="UP000291822"/>
    </source>
</evidence>
<dbReference type="Pfam" id="PF01648">
    <property type="entry name" value="ACPS"/>
    <property type="match status" value="1"/>
</dbReference>
<dbReference type="InterPro" id="IPR037143">
    <property type="entry name" value="4-PPantetheinyl_Trfase_dom_sf"/>
</dbReference>
<evidence type="ECO:0000259" key="3">
    <source>
        <dbReference type="Pfam" id="PF01648"/>
    </source>
</evidence>
<organism evidence="4 5">
    <name type="scientific">Dyella soli</name>
    <dbReference type="NCBI Taxonomy" id="522319"/>
    <lineage>
        <taxon>Bacteria</taxon>
        <taxon>Pseudomonadati</taxon>
        <taxon>Pseudomonadota</taxon>
        <taxon>Gammaproteobacteria</taxon>
        <taxon>Lysobacterales</taxon>
        <taxon>Rhodanobacteraceae</taxon>
        <taxon>Dyella</taxon>
    </lineage>
</organism>
<dbReference type="SUPFAM" id="SSF56214">
    <property type="entry name" value="4'-phosphopantetheinyl transferase"/>
    <property type="match status" value="2"/>
</dbReference>
<name>A0A4V2NLT9_9GAMM</name>
<dbReference type="GO" id="GO:0005829">
    <property type="term" value="C:cytosol"/>
    <property type="evidence" value="ECO:0007669"/>
    <property type="project" value="TreeGrafter"/>
</dbReference>
<dbReference type="GO" id="GO:0019878">
    <property type="term" value="P:lysine biosynthetic process via aminoadipic acid"/>
    <property type="evidence" value="ECO:0007669"/>
    <property type="project" value="TreeGrafter"/>
</dbReference>
<dbReference type="EMBL" id="SJTG01000002">
    <property type="protein sequence ID" value="TCI10441.1"/>
    <property type="molecule type" value="Genomic_DNA"/>
</dbReference>
<accession>A0A4V2NLT9</accession>
<evidence type="ECO:0000256" key="2">
    <source>
        <dbReference type="ARBA" id="ARBA00022679"/>
    </source>
</evidence>
<proteinExistence type="inferred from homology"/>
<dbReference type="AlphaFoldDB" id="A0A4V2NLT9"/>
<evidence type="ECO:0000256" key="1">
    <source>
        <dbReference type="ARBA" id="ARBA00010990"/>
    </source>
</evidence>
<dbReference type="InterPro" id="IPR050559">
    <property type="entry name" value="P-Pant_transferase_sf"/>
</dbReference>
<keyword evidence="2 4" id="KW-0808">Transferase</keyword>
<dbReference type="PANTHER" id="PTHR12215:SF10">
    <property type="entry name" value="L-AMINOADIPATE-SEMIALDEHYDE DEHYDROGENASE-PHOSPHOPANTETHEINYL TRANSFERASE"/>
    <property type="match status" value="1"/>
</dbReference>
<dbReference type="GO" id="GO:0008897">
    <property type="term" value="F:holo-[acyl-carrier-protein] synthase activity"/>
    <property type="evidence" value="ECO:0007669"/>
    <property type="project" value="InterPro"/>
</dbReference>
<protein>
    <submittedName>
        <fullName evidence="4">4'-phosphopantetheinyl transferase superfamily protein</fullName>
    </submittedName>
</protein>
<dbReference type="Proteomes" id="UP000291822">
    <property type="component" value="Unassembled WGS sequence"/>
</dbReference>